<evidence type="ECO:0000313" key="7">
    <source>
        <dbReference type="Proteomes" id="UP001143328"/>
    </source>
</evidence>
<dbReference type="InterPro" id="IPR058163">
    <property type="entry name" value="LysR-type_TF_proteobact-type"/>
</dbReference>
<dbReference type="InterPro" id="IPR036388">
    <property type="entry name" value="WH-like_DNA-bd_sf"/>
</dbReference>
<dbReference type="GO" id="GO:0043565">
    <property type="term" value="F:sequence-specific DNA binding"/>
    <property type="evidence" value="ECO:0007669"/>
    <property type="project" value="TreeGrafter"/>
</dbReference>
<evidence type="ECO:0000256" key="1">
    <source>
        <dbReference type="ARBA" id="ARBA00009437"/>
    </source>
</evidence>
<keyword evidence="7" id="KW-1185">Reference proteome</keyword>
<organism evidence="6 7">
    <name type="scientific">Pseudomonas turukhanskensis</name>
    <dbReference type="NCBI Taxonomy" id="1806536"/>
    <lineage>
        <taxon>Bacteria</taxon>
        <taxon>Pseudomonadati</taxon>
        <taxon>Pseudomonadota</taxon>
        <taxon>Gammaproteobacteria</taxon>
        <taxon>Pseudomonadales</taxon>
        <taxon>Pseudomonadaceae</taxon>
        <taxon>Pseudomonas</taxon>
    </lineage>
</organism>
<keyword evidence="3" id="KW-0238">DNA-binding</keyword>
<evidence type="ECO:0000256" key="4">
    <source>
        <dbReference type="ARBA" id="ARBA00023163"/>
    </source>
</evidence>
<evidence type="ECO:0000256" key="2">
    <source>
        <dbReference type="ARBA" id="ARBA00023015"/>
    </source>
</evidence>
<dbReference type="PANTHER" id="PTHR30537">
    <property type="entry name" value="HTH-TYPE TRANSCRIPTIONAL REGULATOR"/>
    <property type="match status" value="1"/>
</dbReference>
<comment type="caution">
    <text evidence="6">The sequence shown here is derived from an EMBL/GenBank/DDBJ whole genome shotgun (WGS) entry which is preliminary data.</text>
</comment>
<name>A0A9W6K516_9PSED</name>
<dbReference type="SUPFAM" id="SSF46785">
    <property type="entry name" value="Winged helix' DNA-binding domain"/>
    <property type="match status" value="1"/>
</dbReference>
<dbReference type="PROSITE" id="PS50931">
    <property type="entry name" value="HTH_LYSR"/>
    <property type="match status" value="1"/>
</dbReference>
<dbReference type="GO" id="GO:0006351">
    <property type="term" value="P:DNA-templated transcription"/>
    <property type="evidence" value="ECO:0007669"/>
    <property type="project" value="TreeGrafter"/>
</dbReference>
<reference evidence="6" key="1">
    <citation type="journal article" date="2014" name="Int. J. Syst. Evol. Microbiol.">
        <title>Complete genome sequence of Corynebacterium casei LMG S-19264T (=DSM 44701T), isolated from a smear-ripened cheese.</title>
        <authorList>
            <consortium name="US DOE Joint Genome Institute (JGI-PGF)"/>
            <person name="Walter F."/>
            <person name="Albersmeier A."/>
            <person name="Kalinowski J."/>
            <person name="Ruckert C."/>
        </authorList>
    </citation>
    <scope>NUCLEOTIDE SEQUENCE</scope>
    <source>
        <strain evidence="6">VKM B-2935</strain>
    </source>
</reference>
<dbReference type="PANTHER" id="PTHR30537:SF3">
    <property type="entry name" value="TRANSCRIPTIONAL REGULATORY PROTEIN"/>
    <property type="match status" value="1"/>
</dbReference>
<dbReference type="Gene3D" id="1.10.10.10">
    <property type="entry name" value="Winged helix-like DNA-binding domain superfamily/Winged helix DNA-binding domain"/>
    <property type="match status" value="1"/>
</dbReference>
<dbReference type="Gene3D" id="3.40.190.290">
    <property type="match status" value="1"/>
</dbReference>
<comment type="similarity">
    <text evidence="1">Belongs to the LysR transcriptional regulatory family.</text>
</comment>
<dbReference type="SUPFAM" id="SSF53850">
    <property type="entry name" value="Periplasmic binding protein-like II"/>
    <property type="match status" value="1"/>
</dbReference>
<evidence type="ECO:0000259" key="5">
    <source>
        <dbReference type="PROSITE" id="PS50931"/>
    </source>
</evidence>
<keyword evidence="4" id="KW-0804">Transcription</keyword>
<protein>
    <submittedName>
        <fullName evidence="6">LysR family transcriptional regulator</fullName>
    </submittedName>
</protein>
<dbReference type="CDD" id="cd08422">
    <property type="entry name" value="PBP2_CrgA_like"/>
    <property type="match status" value="1"/>
</dbReference>
<keyword evidence="2" id="KW-0805">Transcription regulation</keyword>
<reference evidence="6" key="2">
    <citation type="submission" date="2023-01" db="EMBL/GenBank/DDBJ databases">
        <authorList>
            <person name="Sun Q."/>
            <person name="Evtushenko L."/>
        </authorList>
    </citation>
    <scope>NUCLEOTIDE SEQUENCE</scope>
    <source>
        <strain evidence="6">VKM B-2935</strain>
    </source>
</reference>
<accession>A0A9W6K516</accession>
<evidence type="ECO:0000313" key="6">
    <source>
        <dbReference type="EMBL" id="GLK87845.1"/>
    </source>
</evidence>
<dbReference type="Pfam" id="PF00126">
    <property type="entry name" value="HTH_1"/>
    <property type="match status" value="1"/>
</dbReference>
<sequence>MLNRMELLKILCAAAEANSFREAATRLSISPQSVTRAIQELEQQFGEILFHRSTRQVQITAFGQSLVAQAQQTLDSVDQLFQRNTRNKVEAISGRVGITAPHAIGRRFLVQLLVPLLREQPGLQVELRLEDEMTDAVSAQIDIGIRVGMIRDRRYIARPMAKVPLHIVASPALVASGGAPQTLEQLHERPLSALIDRRSGKPWPWLFANNEHLLPAPAAFISDDPEAELEVVLAGLAYAQVPSYLAVPHLRSGALVTVLDRFAPTAWDLFIYRPQRGPVSPRVRLVFDHLLAQFSDKTLFPEQP</sequence>
<evidence type="ECO:0000256" key="3">
    <source>
        <dbReference type="ARBA" id="ARBA00023125"/>
    </source>
</evidence>
<gene>
    <name evidence="6" type="ORF">GCM10017655_09070</name>
</gene>
<dbReference type="EMBL" id="BSFN01000002">
    <property type="protein sequence ID" value="GLK87845.1"/>
    <property type="molecule type" value="Genomic_DNA"/>
</dbReference>
<dbReference type="InterPro" id="IPR036390">
    <property type="entry name" value="WH_DNA-bd_sf"/>
</dbReference>
<dbReference type="RefSeq" id="WP_271194094.1">
    <property type="nucleotide sequence ID" value="NZ_BSFN01000002.1"/>
</dbReference>
<dbReference type="GO" id="GO:0003700">
    <property type="term" value="F:DNA-binding transcription factor activity"/>
    <property type="evidence" value="ECO:0007669"/>
    <property type="project" value="InterPro"/>
</dbReference>
<dbReference type="AlphaFoldDB" id="A0A9W6K516"/>
<dbReference type="Proteomes" id="UP001143328">
    <property type="component" value="Unassembled WGS sequence"/>
</dbReference>
<dbReference type="Pfam" id="PF03466">
    <property type="entry name" value="LysR_substrate"/>
    <property type="match status" value="1"/>
</dbReference>
<dbReference type="InterPro" id="IPR000847">
    <property type="entry name" value="LysR_HTH_N"/>
</dbReference>
<dbReference type="InterPro" id="IPR005119">
    <property type="entry name" value="LysR_subst-bd"/>
</dbReference>
<feature type="domain" description="HTH lysR-type" evidence="5">
    <location>
        <begin position="5"/>
        <end position="60"/>
    </location>
</feature>
<proteinExistence type="inferred from homology"/>